<comment type="caution">
    <text evidence="1">The sequence shown here is derived from an EMBL/GenBank/DDBJ whole genome shotgun (WGS) entry which is preliminary data.</text>
</comment>
<proteinExistence type="predicted"/>
<organism evidence="1 2">
    <name type="scientific">Trichoderma ghanense</name>
    <dbReference type="NCBI Taxonomy" id="65468"/>
    <lineage>
        <taxon>Eukaryota</taxon>
        <taxon>Fungi</taxon>
        <taxon>Dikarya</taxon>
        <taxon>Ascomycota</taxon>
        <taxon>Pezizomycotina</taxon>
        <taxon>Sordariomycetes</taxon>
        <taxon>Hypocreomycetidae</taxon>
        <taxon>Hypocreales</taxon>
        <taxon>Hypocreaceae</taxon>
        <taxon>Trichoderma</taxon>
    </lineage>
</organism>
<protein>
    <submittedName>
        <fullName evidence="1">Uncharacterized protein</fullName>
    </submittedName>
</protein>
<dbReference type="EMBL" id="PPTA01000008">
    <property type="protein sequence ID" value="TFB01473.1"/>
    <property type="molecule type" value="Genomic_DNA"/>
</dbReference>
<name>A0ABY2GZQ2_9HYPO</name>
<dbReference type="Proteomes" id="UP001642720">
    <property type="component" value="Unassembled WGS sequence"/>
</dbReference>
<reference evidence="1 2" key="1">
    <citation type="submission" date="2018-01" db="EMBL/GenBank/DDBJ databases">
        <title>Genome characterization of the sugarcane-associated fungus Trichoderma ghanense CCMA-1212 and their application in lignocelulose bioconversion.</title>
        <authorList>
            <person name="Steindorff A.S."/>
            <person name="Mendes T.D."/>
            <person name="Vilela E.S.D."/>
            <person name="Rodrigues D.S."/>
            <person name="Formighieri E.F."/>
            <person name="Melo I.S."/>
            <person name="Favaro L.C.L."/>
        </authorList>
    </citation>
    <scope>NUCLEOTIDE SEQUENCE [LARGE SCALE GENOMIC DNA]</scope>
    <source>
        <strain evidence="1 2">CCMA-1212</strain>
    </source>
</reference>
<evidence type="ECO:0000313" key="2">
    <source>
        <dbReference type="Proteomes" id="UP001642720"/>
    </source>
</evidence>
<gene>
    <name evidence="1" type="ORF">CCMA1212_006400</name>
</gene>
<keyword evidence="2" id="KW-1185">Reference proteome</keyword>
<dbReference type="GeneID" id="300578073"/>
<sequence length="62" mass="7234">MTFMVLNVINFCMNIKSPSEETKALMDDFLSESIDLMWRPKESGMKRRILLCLLWDGGSLNY</sequence>
<dbReference type="RefSeq" id="XP_073557674.1">
    <property type="nucleotide sequence ID" value="XM_073703623.1"/>
</dbReference>
<evidence type="ECO:0000313" key="1">
    <source>
        <dbReference type="EMBL" id="TFB01473.1"/>
    </source>
</evidence>
<accession>A0ABY2GZQ2</accession>